<gene>
    <name evidence="8" type="ORF">GCM10009038_07510</name>
</gene>
<dbReference type="EMBL" id="BMZI01000002">
    <property type="protein sequence ID" value="GHB12266.1"/>
    <property type="molecule type" value="Genomic_DNA"/>
</dbReference>
<evidence type="ECO:0000313" key="8">
    <source>
        <dbReference type="EMBL" id="GHB12266.1"/>
    </source>
</evidence>
<feature type="domain" description="AlgX/AlgJ SGNH hydrolase-like" evidence="7">
    <location>
        <begin position="278"/>
        <end position="400"/>
    </location>
</feature>
<evidence type="ECO:0000313" key="9">
    <source>
        <dbReference type="Proteomes" id="UP000646745"/>
    </source>
</evidence>
<dbReference type="RefSeq" id="WP_189443276.1">
    <property type="nucleotide sequence ID" value="NZ_BMZI01000002.1"/>
</dbReference>
<evidence type="ECO:0000256" key="1">
    <source>
        <dbReference type="ARBA" id="ARBA00004418"/>
    </source>
</evidence>
<evidence type="ECO:0000256" key="5">
    <source>
        <dbReference type="ARBA" id="ARBA00022764"/>
    </source>
</evidence>
<evidence type="ECO:0000256" key="3">
    <source>
        <dbReference type="ARBA" id="ARBA00022679"/>
    </source>
</evidence>
<comment type="pathway">
    <text evidence="2">Glycan biosynthesis; alginate biosynthesis.</text>
</comment>
<reference evidence="9" key="1">
    <citation type="journal article" date="2019" name="Int. J. Syst. Evol. Microbiol.">
        <title>The Global Catalogue of Microorganisms (GCM) 10K type strain sequencing project: providing services to taxonomists for standard genome sequencing and annotation.</title>
        <authorList>
            <consortium name="The Broad Institute Genomics Platform"/>
            <consortium name="The Broad Institute Genome Sequencing Center for Infectious Disease"/>
            <person name="Wu L."/>
            <person name="Ma J."/>
        </authorList>
    </citation>
    <scope>NUCLEOTIDE SEQUENCE [LARGE SCALE GENOMIC DNA]</scope>
    <source>
        <strain evidence="9">KCTC 32998</strain>
    </source>
</reference>
<sequence>MGSLLESNAAAAVSEPSSQERVERLIAQQPQAVVALLEPGFRAGDDSRELLMLLSRAYAASGSRERCESVTTLAVQKYPDSLAVRVAHAESAMACRDWTAADERWRVIESGWDEFSDFIFLRHARVCVERDDLEQASTLLARFLRYRPGHAGATALQDIVASRRAKKYRVELVKIDEASPLSLELAADQRRIGNRRALSRISVEATMAASAPASLIVRRGEAAEAYPMVPASQGHAEALEGWRFSGQLELTPGAEIGVECSGVEHWSYRLKLEPVMEVLVGQQNWLFLANDVNASIDLFTGQRLLSQEERQRWERFAEGFKALQRERSLLFLIANAKEKVRPERYPYDKADVTVTEQVKAIFEAAALEYLDPLATMQDDAASYYPTDTHWSGRGAYLAFRDCLRRFGYDDDVDSQFRFVAQDVVGDLGSKIDPPATSATTVVSFIGESAVRRAFANDIPGTGNITMFTNELARYRKTLVIFGGSSVGAGGFARLFAYLFQRVVTLNLPGSYVSEVVELERAAHVIVQTNERYLTQAGKLMESLDEANPVAIGGKLAPAAKAELKANLASQPVAEPYFSFSQAILSPPERS</sequence>
<dbReference type="Proteomes" id="UP000646745">
    <property type="component" value="Unassembled WGS sequence"/>
</dbReference>
<comment type="caution">
    <text evidence="8">The sequence shown here is derived from an EMBL/GenBank/DDBJ whole genome shotgun (WGS) entry which is preliminary data.</text>
</comment>
<accession>A0ABQ3DQP4</accession>
<organism evidence="8 9">
    <name type="scientific">Salinicola rhizosphaerae</name>
    <dbReference type="NCBI Taxonomy" id="1443141"/>
    <lineage>
        <taxon>Bacteria</taxon>
        <taxon>Pseudomonadati</taxon>
        <taxon>Pseudomonadota</taxon>
        <taxon>Gammaproteobacteria</taxon>
        <taxon>Oceanospirillales</taxon>
        <taxon>Halomonadaceae</taxon>
        <taxon>Salinicola</taxon>
    </lineage>
</organism>
<dbReference type="SUPFAM" id="SSF48452">
    <property type="entry name" value="TPR-like"/>
    <property type="match status" value="1"/>
</dbReference>
<keyword evidence="3" id="KW-0808">Transferase</keyword>
<evidence type="ECO:0000256" key="2">
    <source>
        <dbReference type="ARBA" id="ARBA00005182"/>
    </source>
</evidence>
<evidence type="ECO:0000259" key="7">
    <source>
        <dbReference type="Pfam" id="PF16822"/>
    </source>
</evidence>
<evidence type="ECO:0000256" key="6">
    <source>
        <dbReference type="ARBA" id="ARBA00022841"/>
    </source>
</evidence>
<evidence type="ECO:0000256" key="4">
    <source>
        <dbReference type="ARBA" id="ARBA00022729"/>
    </source>
</evidence>
<keyword evidence="4" id="KW-0732">Signal</keyword>
<keyword evidence="9" id="KW-1185">Reference proteome</keyword>
<dbReference type="InterPro" id="IPR031811">
    <property type="entry name" value="ALGX/ALGJ_SGNH-like"/>
</dbReference>
<proteinExistence type="predicted"/>
<dbReference type="InterPro" id="IPR011990">
    <property type="entry name" value="TPR-like_helical_dom_sf"/>
</dbReference>
<keyword evidence="5" id="KW-0574">Periplasm</keyword>
<keyword evidence="6" id="KW-0016">Alginate biosynthesis</keyword>
<dbReference type="Pfam" id="PF16822">
    <property type="entry name" value="ALGX"/>
    <property type="match status" value="1"/>
</dbReference>
<comment type="subcellular location">
    <subcellularLocation>
        <location evidence="1">Periplasm</location>
    </subcellularLocation>
</comment>
<name>A0ABQ3DQP4_9GAMM</name>
<protein>
    <recommendedName>
        <fullName evidence="7">AlgX/AlgJ SGNH hydrolase-like domain-containing protein</fullName>
    </recommendedName>
</protein>